<keyword evidence="3" id="KW-1185">Reference proteome</keyword>
<organism evidence="2 3">
    <name type="scientific">Colocasia esculenta</name>
    <name type="common">Wild taro</name>
    <name type="synonym">Arum esculentum</name>
    <dbReference type="NCBI Taxonomy" id="4460"/>
    <lineage>
        <taxon>Eukaryota</taxon>
        <taxon>Viridiplantae</taxon>
        <taxon>Streptophyta</taxon>
        <taxon>Embryophyta</taxon>
        <taxon>Tracheophyta</taxon>
        <taxon>Spermatophyta</taxon>
        <taxon>Magnoliopsida</taxon>
        <taxon>Liliopsida</taxon>
        <taxon>Araceae</taxon>
        <taxon>Aroideae</taxon>
        <taxon>Colocasieae</taxon>
        <taxon>Colocasia</taxon>
    </lineage>
</organism>
<dbReference type="EMBL" id="NMUH01011572">
    <property type="protein sequence ID" value="MQM21779.1"/>
    <property type="molecule type" value="Genomic_DNA"/>
</dbReference>
<evidence type="ECO:0000313" key="3">
    <source>
        <dbReference type="Proteomes" id="UP000652761"/>
    </source>
</evidence>
<feature type="transmembrane region" description="Helical" evidence="1">
    <location>
        <begin position="123"/>
        <end position="145"/>
    </location>
</feature>
<feature type="transmembrane region" description="Helical" evidence="1">
    <location>
        <begin position="279"/>
        <end position="296"/>
    </location>
</feature>
<dbReference type="AlphaFoldDB" id="A0A843XPW9"/>
<dbReference type="PANTHER" id="PTHR34116:SF2">
    <property type="entry name" value="THH1_TOM1_TOM3 DOMAIN-CONTAINING PROTEIN"/>
    <property type="match status" value="1"/>
</dbReference>
<dbReference type="Proteomes" id="UP000652761">
    <property type="component" value="Unassembled WGS sequence"/>
</dbReference>
<evidence type="ECO:0000313" key="2">
    <source>
        <dbReference type="EMBL" id="MQM21779.1"/>
    </source>
</evidence>
<evidence type="ECO:0000256" key="1">
    <source>
        <dbReference type="SAM" id="Phobius"/>
    </source>
</evidence>
<keyword evidence="1" id="KW-0472">Membrane</keyword>
<accession>A0A843XPW9</accession>
<proteinExistence type="predicted"/>
<dbReference type="PANTHER" id="PTHR34116">
    <property type="entry name" value="PLASMINOGEN ACTIVATOR INHIBITOR"/>
    <property type="match status" value="1"/>
</dbReference>
<feature type="transmembrane region" description="Helical" evidence="1">
    <location>
        <begin position="308"/>
        <end position="331"/>
    </location>
</feature>
<protein>
    <submittedName>
        <fullName evidence="2">Uncharacterized protein</fullName>
    </submittedName>
</protein>
<feature type="transmembrane region" description="Helical" evidence="1">
    <location>
        <begin position="85"/>
        <end position="111"/>
    </location>
</feature>
<keyword evidence="1" id="KW-0812">Transmembrane</keyword>
<dbReference type="OrthoDB" id="1869454at2759"/>
<sequence length="455" mass="51072">MLEALGFCRHRDEIGEIVTVWCRLPAGDGLRFFDESEVPVFVASFEIDWLQMCSNEANGVYGLRCCFIYDVAAALGIKIGLITDAFGVVTVVLVSVFIIFGLLCISYSVYFRSCIRKQRLLQLGYFNGPWITRIAFVLVAIWWGIWEVGRLSFLKGRGRLFTSLVWQKNICKYYILSNIGFAEPNLLLILVFLLRASLQKWKSGTLSRRWNKRTVCCAFLICLPLLILQLCLAFFGSKLLVEMRDHHIVLAKYFLSTSQLTDDSITCTYPLLSTVLLSLYDFVLMVYVSYFGVRMVSSAINKGLQKRACILIFSVMFFLPLRVILLGLTVLLNPSSFAFEAFVFLAFLMLLTCVFVGVCVLVYYPIADSLALRGIVHSDVEQLPFDDYYFDGGSAVANQSLLEIVRNSDSSTERDSRSFLATVNDEPSRASISHDAGDLSTAAFAIVSPPRALSS</sequence>
<keyword evidence="1" id="KW-1133">Transmembrane helix</keyword>
<feature type="transmembrane region" description="Helical" evidence="1">
    <location>
        <begin position="215"/>
        <end position="235"/>
    </location>
</feature>
<gene>
    <name evidence="2" type="ORF">Taro_054824</name>
</gene>
<feature type="transmembrane region" description="Helical" evidence="1">
    <location>
        <begin position="337"/>
        <end position="364"/>
    </location>
</feature>
<comment type="caution">
    <text evidence="2">The sequence shown here is derived from an EMBL/GenBank/DDBJ whole genome shotgun (WGS) entry which is preliminary data.</text>
</comment>
<name>A0A843XPW9_COLES</name>
<reference evidence="2" key="1">
    <citation type="submission" date="2017-07" db="EMBL/GenBank/DDBJ databases">
        <title>Taro Niue Genome Assembly and Annotation.</title>
        <authorList>
            <person name="Atibalentja N."/>
            <person name="Keating K."/>
            <person name="Fields C.J."/>
        </authorList>
    </citation>
    <scope>NUCLEOTIDE SEQUENCE</scope>
    <source>
        <strain evidence="2">Niue_2</strain>
        <tissue evidence="2">Leaf</tissue>
    </source>
</reference>
<feature type="transmembrane region" description="Helical" evidence="1">
    <location>
        <begin position="173"/>
        <end position="194"/>
    </location>
</feature>